<keyword evidence="3" id="KW-1185">Reference proteome</keyword>
<feature type="transmembrane region" description="Helical" evidence="1">
    <location>
        <begin position="7"/>
        <end position="28"/>
    </location>
</feature>
<feature type="transmembrane region" description="Helical" evidence="1">
    <location>
        <begin position="130"/>
        <end position="154"/>
    </location>
</feature>
<feature type="transmembrane region" description="Helical" evidence="1">
    <location>
        <begin position="223"/>
        <end position="239"/>
    </location>
</feature>
<proteinExistence type="predicted"/>
<keyword evidence="1" id="KW-0812">Transmembrane</keyword>
<feature type="transmembrane region" description="Helical" evidence="1">
    <location>
        <begin position="40"/>
        <end position="60"/>
    </location>
</feature>
<reference evidence="2 3" key="1">
    <citation type="journal article" date="2012" name="J. Bacteriol.">
        <title>Genome Sequence of Extracellular-Protease-Producing Alishewanella jeotgali Isolated from Traditional Korean Fermented Seafood.</title>
        <authorList>
            <person name="Jung J."/>
            <person name="Chun J."/>
            <person name="Park W."/>
        </authorList>
    </citation>
    <scope>NUCLEOTIDE SEQUENCE [LARGE SCALE GENOMIC DNA]</scope>
    <source>
        <strain evidence="2 3">KCTC 22429</strain>
    </source>
</reference>
<feature type="transmembrane region" description="Helical" evidence="1">
    <location>
        <begin position="376"/>
        <end position="398"/>
    </location>
</feature>
<feature type="transmembrane region" description="Helical" evidence="1">
    <location>
        <begin position="201"/>
        <end position="217"/>
    </location>
</feature>
<dbReference type="Proteomes" id="UP000012046">
    <property type="component" value="Unassembled WGS sequence"/>
</dbReference>
<evidence type="ECO:0000313" key="2">
    <source>
        <dbReference type="EMBL" id="EHR39400.1"/>
    </source>
</evidence>
<dbReference type="EMBL" id="AHTH01000055">
    <property type="protein sequence ID" value="EHR39400.1"/>
    <property type="molecule type" value="Genomic_DNA"/>
</dbReference>
<evidence type="ECO:0008006" key="4">
    <source>
        <dbReference type="Google" id="ProtNLM"/>
    </source>
</evidence>
<keyword evidence="1" id="KW-0472">Membrane</keyword>
<evidence type="ECO:0000256" key="1">
    <source>
        <dbReference type="SAM" id="Phobius"/>
    </source>
</evidence>
<feature type="transmembrane region" description="Helical" evidence="1">
    <location>
        <begin position="102"/>
        <end position="118"/>
    </location>
</feature>
<dbReference type="AlphaFoldDB" id="H3ZIT1"/>
<keyword evidence="1" id="KW-1133">Transmembrane helix</keyword>
<accession>H3ZIT1</accession>
<feature type="transmembrane region" description="Helical" evidence="1">
    <location>
        <begin position="174"/>
        <end position="194"/>
    </location>
</feature>
<name>H3ZIT1_9ALTE</name>
<feature type="transmembrane region" description="Helical" evidence="1">
    <location>
        <begin position="345"/>
        <end position="364"/>
    </location>
</feature>
<comment type="caution">
    <text evidence="2">The sequence shown here is derived from an EMBL/GenBank/DDBJ whole genome shotgun (WGS) entry which is preliminary data.</text>
</comment>
<dbReference type="STRING" id="1129374.AJE_16494"/>
<feature type="transmembrane region" description="Helical" evidence="1">
    <location>
        <begin position="251"/>
        <end position="276"/>
    </location>
</feature>
<protein>
    <recommendedName>
        <fullName evidence="4">O-antigen polymerase</fullName>
    </recommendedName>
</protein>
<dbReference type="RefSeq" id="WP_008951812.1">
    <property type="nucleotide sequence ID" value="NZ_AHTH01000055.1"/>
</dbReference>
<dbReference type="PATRIC" id="fig|1129374.4.peg.3267"/>
<gene>
    <name evidence="2" type="ORF">AJE_16494</name>
</gene>
<dbReference type="eggNOG" id="ENOG503357K">
    <property type="taxonomic scope" value="Bacteria"/>
</dbReference>
<evidence type="ECO:0000313" key="3">
    <source>
        <dbReference type="Proteomes" id="UP000012046"/>
    </source>
</evidence>
<sequence length="446" mass="49982">MNWQSRLLFVSPQLLDRLILVMAALFVLVDWLNGLLRHSLGSLLPLSAAFKALLLALLLWRGWQLCRRELRLPLLLLVLMLPGPLYIKWLTGHPYLLSDLQLIAKAGAMLLALAYFAARAKTLQQDYLRYVDAVVLAAFMLLLLNTVLGVVGYGGTAYQPMEQVSQKFLGIKGYFVSTNELSALLLVLSGWLLCRSWQRRRWAYPLIALAAFFIAALMLTKTGLFGILLLVLLTPLLLMDKRQWQQAKPYLLAAGLVLVVLTALLLYHLTALLQWVGLYDKLQFAYQQRGLSGILLSSRDFYLQRNFALVAEHYPHWLQVLGVGQGGVRLLLKKYFIELDFFDLLLFYGVAGALLFCLSFLRLFSLLWSRMAKSELVLPLALLNLLLLAVALLAGHVLTSGMLWLPWALINAAVLVNRTPSVLTTAMPQTIGGASTPVVQPDREAR</sequence>
<feature type="transmembrane region" description="Helical" evidence="1">
    <location>
        <begin position="72"/>
        <end position="90"/>
    </location>
</feature>
<organism evidence="2 3">
    <name type="scientific">Alishewanella jeotgali KCTC 22429</name>
    <dbReference type="NCBI Taxonomy" id="1129374"/>
    <lineage>
        <taxon>Bacteria</taxon>
        <taxon>Pseudomonadati</taxon>
        <taxon>Pseudomonadota</taxon>
        <taxon>Gammaproteobacteria</taxon>
        <taxon>Alteromonadales</taxon>
        <taxon>Alteromonadaceae</taxon>
        <taxon>Alishewanella</taxon>
    </lineage>
</organism>